<evidence type="ECO:0000256" key="1">
    <source>
        <dbReference type="SAM" id="Phobius"/>
    </source>
</evidence>
<keyword evidence="1" id="KW-1133">Transmembrane helix</keyword>
<organism evidence="2 3">
    <name type="scientific">Peribacillus simplex</name>
    <dbReference type="NCBI Taxonomy" id="1478"/>
    <lineage>
        <taxon>Bacteria</taxon>
        <taxon>Bacillati</taxon>
        <taxon>Bacillota</taxon>
        <taxon>Bacilli</taxon>
        <taxon>Bacillales</taxon>
        <taxon>Bacillaceae</taxon>
        <taxon>Peribacillus</taxon>
    </lineage>
</organism>
<name>A0A109N1U5_9BACI</name>
<reference evidence="2 3" key="1">
    <citation type="submission" date="2015-11" db="EMBL/GenBank/DDBJ databases">
        <title>Genome Sequence of Bacillus simplex strain VanAntwerpen2.</title>
        <authorList>
            <person name="Couger M.B."/>
        </authorList>
    </citation>
    <scope>NUCLEOTIDE SEQUENCE [LARGE SCALE GENOMIC DNA]</scope>
    <source>
        <strain evidence="2 3">VanAntwerpen02</strain>
    </source>
</reference>
<keyword evidence="3" id="KW-1185">Reference proteome</keyword>
<comment type="caution">
    <text evidence="2">The sequence shown here is derived from an EMBL/GenBank/DDBJ whole genome shotgun (WGS) entry which is preliminary data.</text>
</comment>
<evidence type="ECO:0000313" key="2">
    <source>
        <dbReference type="EMBL" id="KWW21935.1"/>
    </source>
</evidence>
<dbReference type="Proteomes" id="UP000064189">
    <property type="component" value="Unassembled WGS sequence"/>
</dbReference>
<dbReference type="EMBL" id="LNNH01000010">
    <property type="protein sequence ID" value="KWW21935.1"/>
    <property type="molecule type" value="Genomic_DNA"/>
</dbReference>
<proteinExistence type="predicted"/>
<feature type="transmembrane region" description="Helical" evidence="1">
    <location>
        <begin position="38"/>
        <end position="71"/>
    </location>
</feature>
<feature type="transmembrane region" description="Helical" evidence="1">
    <location>
        <begin position="6"/>
        <end position="26"/>
    </location>
</feature>
<sequence>MKIMAIGIILIVVGSSILGWLIKEAYKNNKDESRKYKILYLLWVILDVLLNTSGLIILFGLILLGFILIFYYPLFI</sequence>
<keyword evidence="1" id="KW-0472">Membrane</keyword>
<keyword evidence="1" id="KW-0812">Transmembrane</keyword>
<protein>
    <submittedName>
        <fullName evidence="2">Uncharacterized protein</fullName>
    </submittedName>
</protein>
<evidence type="ECO:0000313" key="3">
    <source>
        <dbReference type="Proteomes" id="UP000064189"/>
    </source>
</evidence>
<gene>
    <name evidence="2" type="ORF">AS888_05490</name>
</gene>
<accession>A0A109N1U5</accession>
<dbReference type="AlphaFoldDB" id="A0A109N1U5"/>